<dbReference type="PROSITE" id="PS50089">
    <property type="entry name" value="ZF_RING_2"/>
    <property type="match status" value="1"/>
</dbReference>
<proteinExistence type="predicted"/>
<name>A0AAV4RXN3_CAEEX</name>
<dbReference type="GO" id="GO:0008270">
    <property type="term" value="F:zinc ion binding"/>
    <property type="evidence" value="ECO:0007669"/>
    <property type="project" value="UniProtKB-KW"/>
</dbReference>
<keyword evidence="7" id="KW-1185">Reference proteome</keyword>
<dbReference type="GO" id="GO:0090734">
    <property type="term" value="C:site of DNA damage"/>
    <property type="evidence" value="ECO:0007669"/>
    <property type="project" value="TreeGrafter"/>
</dbReference>
<comment type="caution">
    <text evidence="6">The sequence shown here is derived from an EMBL/GenBank/DDBJ whole genome shotgun (WGS) entry which is preliminary data.</text>
</comment>
<evidence type="ECO:0000313" key="6">
    <source>
        <dbReference type="EMBL" id="GIY26505.1"/>
    </source>
</evidence>
<evidence type="ECO:0000259" key="5">
    <source>
        <dbReference type="PROSITE" id="PS50089"/>
    </source>
</evidence>
<dbReference type="PANTHER" id="PTHR46569:SF1">
    <property type="entry name" value="E3 UBIQUITIN-PROTEIN LIGASE RFWD3-RELATED"/>
    <property type="match status" value="1"/>
</dbReference>
<feature type="coiled-coil region" evidence="4">
    <location>
        <begin position="90"/>
        <end position="131"/>
    </location>
</feature>
<dbReference type="GO" id="GO:0005634">
    <property type="term" value="C:nucleus"/>
    <property type="evidence" value="ECO:0007669"/>
    <property type="project" value="TreeGrafter"/>
</dbReference>
<dbReference type="PANTHER" id="PTHR46569">
    <property type="entry name" value="E3 UBIQUITIN-PROTEIN LIGASE TRAIP"/>
    <property type="match status" value="1"/>
</dbReference>
<keyword evidence="4" id="KW-0175">Coiled coil</keyword>
<dbReference type="GO" id="GO:0061630">
    <property type="term" value="F:ubiquitin protein ligase activity"/>
    <property type="evidence" value="ECO:0007669"/>
    <property type="project" value="TreeGrafter"/>
</dbReference>
<gene>
    <name evidence="6" type="ORF">CEXT_788871</name>
</gene>
<keyword evidence="1 3" id="KW-0863">Zinc-finger</keyword>
<dbReference type="Gene3D" id="3.30.40.10">
    <property type="entry name" value="Zinc/RING finger domain, C3HC4 (zinc finger)"/>
    <property type="match status" value="1"/>
</dbReference>
<evidence type="ECO:0000256" key="4">
    <source>
        <dbReference type="SAM" id="Coils"/>
    </source>
</evidence>
<keyword evidence="2" id="KW-0862">Zinc</keyword>
<dbReference type="InterPro" id="IPR052639">
    <property type="entry name" value="TRAIP_ubiq-protein_ligase"/>
</dbReference>
<keyword evidence="1 3" id="KW-0479">Metal-binding</keyword>
<reference evidence="6 7" key="1">
    <citation type="submission" date="2021-06" db="EMBL/GenBank/DDBJ databases">
        <title>Caerostris extrusa draft genome.</title>
        <authorList>
            <person name="Kono N."/>
            <person name="Arakawa K."/>
        </authorList>
    </citation>
    <scope>NUCLEOTIDE SEQUENCE [LARGE SCALE GENOMIC DNA]</scope>
</reference>
<dbReference type="InterPro" id="IPR013083">
    <property type="entry name" value="Znf_RING/FYVE/PHD"/>
</dbReference>
<dbReference type="Proteomes" id="UP001054945">
    <property type="component" value="Unassembled WGS sequence"/>
</dbReference>
<protein>
    <recommendedName>
        <fullName evidence="5">RING-type domain-containing protein</fullName>
    </recommendedName>
</protein>
<evidence type="ECO:0000256" key="1">
    <source>
        <dbReference type="ARBA" id="ARBA00022771"/>
    </source>
</evidence>
<dbReference type="AlphaFoldDB" id="A0AAV4RXN3"/>
<feature type="domain" description="RING-type" evidence="5">
    <location>
        <begin position="5"/>
        <end position="46"/>
    </location>
</feature>
<evidence type="ECO:0000256" key="2">
    <source>
        <dbReference type="ARBA" id="ARBA00022833"/>
    </source>
</evidence>
<dbReference type="GO" id="GO:0016567">
    <property type="term" value="P:protein ubiquitination"/>
    <property type="evidence" value="ECO:0007669"/>
    <property type="project" value="TreeGrafter"/>
</dbReference>
<evidence type="ECO:0000256" key="3">
    <source>
        <dbReference type="PROSITE-ProRule" id="PRU00175"/>
    </source>
</evidence>
<evidence type="ECO:0000313" key="7">
    <source>
        <dbReference type="Proteomes" id="UP001054945"/>
    </source>
</evidence>
<accession>A0AAV4RXN3</accession>
<dbReference type="SUPFAM" id="SSF57850">
    <property type="entry name" value="RING/U-box"/>
    <property type="match status" value="1"/>
</dbReference>
<dbReference type="InterPro" id="IPR001841">
    <property type="entry name" value="Znf_RING"/>
</dbReference>
<dbReference type="GO" id="GO:0031297">
    <property type="term" value="P:replication fork processing"/>
    <property type="evidence" value="ECO:0007669"/>
    <property type="project" value="TreeGrafter"/>
</dbReference>
<organism evidence="6 7">
    <name type="scientific">Caerostris extrusa</name>
    <name type="common">Bark spider</name>
    <name type="synonym">Caerostris bankana</name>
    <dbReference type="NCBI Taxonomy" id="172846"/>
    <lineage>
        <taxon>Eukaryota</taxon>
        <taxon>Metazoa</taxon>
        <taxon>Ecdysozoa</taxon>
        <taxon>Arthropoda</taxon>
        <taxon>Chelicerata</taxon>
        <taxon>Arachnida</taxon>
        <taxon>Araneae</taxon>
        <taxon>Araneomorphae</taxon>
        <taxon>Entelegynae</taxon>
        <taxon>Araneoidea</taxon>
        <taxon>Araneidae</taxon>
        <taxon>Caerostris</taxon>
    </lineage>
</organism>
<sequence length="395" mass="45098">MCCSCVICSDFFDTGIVTVMIPCGHVFHFRCLSRWMALSKTCPQCRRRFCEKDITELFFNIVSCNDRDPTNLENGLNTLKAQLSIKDIQLEASKKKIKELQMHATDVEKSLRDMQQNKLKLESDSSILKKKLKILNIKYSNLQIKQKNDHVKNEHMNRIDYVEKDSNQQVEDILCEMKITLPTERIESAAVRKAKYCVMKRKLAHLIQEKRLLENEVKDVKICLASSKTEIQILKEKLTLLNHGEGNIPNKFCVQRPVVSLPKTEVSGNISSSSKITKKPNSVTIDISLPGIKKTGLANKVAGKSLAPVHNKPEQNVLLCKPPIRQQQYNANSDSFSRHGCVRVDPRKQNFMRKNLFINVAKLIKIDPRNLHNKQRKIVVIPKFPGIDLSVLEGK</sequence>
<dbReference type="Pfam" id="PF13639">
    <property type="entry name" value="zf-RING_2"/>
    <property type="match status" value="1"/>
</dbReference>
<dbReference type="SMART" id="SM00184">
    <property type="entry name" value="RING"/>
    <property type="match status" value="1"/>
</dbReference>
<dbReference type="EMBL" id="BPLR01008692">
    <property type="protein sequence ID" value="GIY26505.1"/>
    <property type="molecule type" value="Genomic_DNA"/>
</dbReference>